<sequence>MIPDQNANIITRFNNRNNNSLFSSDKLSIFISFANKNEHDKIKNGMIFFIVYNWIPFLLQTPT</sequence>
<reference evidence="1 2" key="1">
    <citation type="submission" date="2013-01" db="EMBL/GenBank/DDBJ databases">
        <authorList>
            <person name="Harkins D.M."/>
            <person name="Durkin A.S."/>
            <person name="Brinkac L.M."/>
            <person name="Haft D.H."/>
            <person name="Selengut J.D."/>
            <person name="Sanka R."/>
            <person name="DePew J."/>
            <person name="Purushe J."/>
            <person name="Hospenthal D.R."/>
            <person name="Murray C.K."/>
            <person name="Pimentel G."/>
            <person name="Wasfy M."/>
            <person name="Vinetz J.M."/>
            <person name="Sutton G.G."/>
            <person name="Nierman W.C."/>
            <person name="Fouts D.E."/>
        </authorList>
    </citation>
    <scope>NUCLEOTIDE SEQUENCE [LARGE SCALE GENOMIC DNA]</scope>
    <source>
        <strain evidence="1 2">2006001855</strain>
    </source>
</reference>
<evidence type="ECO:0000313" key="2">
    <source>
        <dbReference type="Proteomes" id="UP000012101"/>
    </source>
</evidence>
<gene>
    <name evidence="1" type="ORF">LEP1GSC038_2549</name>
</gene>
<dbReference type="Proteomes" id="UP000012101">
    <property type="component" value="Unassembled WGS sequence"/>
</dbReference>
<proteinExistence type="predicted"/>
<protein>
    <submittedName>
        <fullName evidence="1">Uncharacterized protein</fullName>
    </submittedName>
</protein>
<dbReference type="EMBL" id="AFJM02000028">
    <property type="protein sequence ID" value="EMM73398.1"/>
    <property type="molecule type" value="Genomic_DNA"/>
</dbReference>
<evidence type="ECO:0000313" key="1">
    <source>
        <dbReference type="EMBL" id="EMM73398.1"/>
    </source>
</evidence>
<dbReference type="AlphaFoldDB" id="M6FKW3"/>
<organism evidence="1 2">
    <name type="scientific">Leptospira weilii str. 2006001855</name>
    <dbReference type="NCBI Taxonomy" id="996804"/>
    <lineage>
        <taxon>Bacteria</taxon>
        <taxon>Pseudomonadati</taxon>
        <taxon>Spirochaetota</taxon>
        <taxon>Spirochaetia</taxon>
        <taxon>Leptospirales</taxon>
        <taxon>Leptospiraceae</taxon>
        <taxon>Leptospira</taxon>
    </lineage>
</organism>
<accession>M6FKW3</accession>
<comment type="caution">
    <text evidence="1">The sequence shown here is derived from an EMBL/GenBank/DDBJ whole genome shotgun (WGS) entry which is preliminary data.</text>
</comment>
<name>M6FKW3_9LEPT</name>